<accession>A0A6C0C1N6</accession>
<proteinExistence type="predicted"/>
<protein>
    <submittedName>
        <fullName evidence="1">Uncharacterized protein</fullName>
    </submittedName>
</protein>
<sequence length="117" mass="13749">MWVMKNDIDYSKYYGYTVRITYIDGYSSNETHFEAILLNIIQNAQNLVSIILNRQILHTYEKYSYTSKQTVCPNIISKLEVLIPDLKKIIETDLTQYKCGYDESTIILGFIDNYIEI</sequence>
<evidence type="ECO:0000313" key="1">
    <source>
        <dbReference type="EMBL" id="QHS98212.1"/>
    </source>
</evidence>
<dbReference type="AlphaFoldDB" id="A0A6C0C1N6"/>
<organism evidence="1">
    <name type="scientific">viral metagenome</name>
    <dbReference type="NCBI Taxonomy" id="1070528"/>
    <lineage>
        <taxon>unclassified sequences</taxon>
        <taxon>metagenomes</taxon>
        <taxon>organismal metagenomes</taxon>
    </lineage>
</organism>
<reference evidence="1" key="1">
    <citation type="journal article" date="2020" name="Nature">
        <title>Giant virus diversity and host interactions through global metagenomics.</title>
        <authorList>
            <person name="Schulz F."/>
            <person name="Roux S."/>
            <person name="Paez-Espino D."/>
            <person name="Jungbluth S."/>
            <person name="Walsh D.A."/>
            <person name="Denef V.J."/>
            <person name="McMahon K.D."/>
            <person name="Konstantinidis K.T."/>
            <person name="Eloe-Fadrosh E.A."/>
            <person name="Kyrpides N.C."/>
            <person name="Woyke T."/>
        </authorList>
    </citation>
    <scope>NUCLEOTIDE SEQUENCE</scope>
    <source>
        <strain evidence="1">GVMAG-M-3300020182-84</strain>
    </source>
</reference>
<dbReference type="EMBL" id="MN739312">
    <property type="protein sequence ID" value="QHS98212.1"/>
    <property type="molecule type" value="Genomic_DNA"/>
</dbReference>
<name>A0A6C0C1N6_9ZZZZ</name>